<comment type="caution">
    <text evidence="1">The sequence shown here is derived from an EMBL/GenBank/DDBJ whole genome shotgun (WGS) entry which is preliminary data.</text>
</comment>
<accession>A0A9N9K416</accession>
<reference evidence="1" key="1">
    <citation type="submission" date="2021-06" db="EMBL/GenBank/DDBJ databases">
        <authorList>
            <person name="Kallberg Y."/>
            <person name="Tangrot J."/>
            <person name="Rosling A."/>
        </authorList>
    </citation>
    <scope>NUCLEOTIDE SEQUENCE</scope>
    <source>
        <strain evidence="1">FL966</strain>
    </source>
</reference>
<name>A0A9N9K416_9GLOM</name>
<feature type="non-terminal residue" evidence="1">
    <location>
        <position position="54"/>
    </location>
</feature>
<dbReference type="Proteomes" id="UP000789759">
    <property type="component" value="Unassembled WGS sequence"/>
</dbReference>
<organism evidence="1 2">
    <name type="scientific">Cetraspora pellucida</name>
    <dbReference type="NCBI Taxonomy" id="1433469"/>
    <lineage>
        <taxon>Eukaryota</taxon>
        <taxon>Fungi</taxon>
        <taxon>Fungi incertae sedis</taxon>
        <taxon>Mucoromycota</taxon>
        <taxon>Glomeromycotina</taxon>
        <taxon>Glomeromycetes</taxon>
        <taxon>Diversisporales</taxon>
        <taxon>Gigasporaceae</taxon>
        <taxon>Cetraspora</taxon>
    </lineage>
</organism>
<evidence type="ECO:0000313" key="1">
    <source>
        <dbReference type="EMBL" id="CAG8807528.1"/>
    </source>
</evidence>
<gene>
    <name evidence="1" type="ORF">CPELLU_LOCUS18305</name>
</gene>
<protein>
    <submittedName>
        <fullName evidence="1">10891_t:CDS:1</fullName>
    </submittedName>
</protein>
<dbReference type="EMBL" id="CAJVQA010035696">
    <property type="protein sequence ID" value="CAG8807528.1"/>
    <property type="molecule type" value="Genomic_DNA"/>
</dbReference>
<sequence length="54" mass="6479">MPKVSKEKKRFTYVESTPEKVTSLQKKSVVENIHRSTLNWLKQFENYHKDTNLL</sequence>
<keyword evidence="2" id="KW-1185">Reference proteome</keyword>
<dbReference type="OrthoDB" id="2406364at2759"/>
<dbReference type="AlphaFoldDB" id="A0A9N9K416"/>
<proteinExistence type="predicted"/>
<evidence type="ECO:0000313" key="2">
    <source>
        <dbReference type="Proteomes" id="UP000789759"/>
    </source>
</evidence>